<dbReference type="PANTHER" id="PTHR11941">
    <property type="entry name" value="ENOYL-COA HYDRATASE-RELATED"/>
    <property type="match status" value="1"/>
</dbReference>
<accession>A0A839DXY0</accession>
<dbReference type="AlphaFoldDB" id="A0A839DXY0"/>
<comment type="caution">
    <text evidence="3">The sequence shown here is derived from an EMBL/GenBank/DDBJ whole genome shotgun (WGS) entry which is preliminary data.</text>
</comment>
<gene>
    <name evidence="3" type="ORF">FHX42_003720</name>
</gene>
<dbReference type="GO" id="GO:0003824">
    <property type="term" value="F:catalytic activity"/>
    <property type="evidence" value="ECO:0007669"/>
    <property type="project" value="InterPro"/>
</dbReference>
<reference evidence="3 4" key="1">
    <citation type="submission" date="2020-07" db="EMBL/GenBank/DDBJ databases">
        <title>Sequencing the genomes of 1000 actinobacteria strains.</title>
        <authorList>
            <person name="Klenk H.-P."/>
        </authorList>
    </citation>
    <scope>NUCLEOTIDE SEQUENCE [LARGE SCALE GENOMIC DNA]</scope>
    <source>
        <strain evidence="3 4">DSM 45975</strain>
    </source>
</reference>
<dbReference type="PROSITE" id="PS00166">
    <property type="entry name" value="ENOYL_COA_HYDRATASE"/>
    <property type="match status" value="1"/>
</dbReference>
<organism evidence="3 4">
    <name type="scientific">Halosaccharopolyspora lacisalsi</name>
    <dbReference type="NCBI Taxonomy" id="1000566"/>
    <lineage>
        <taxon>Bacteria</taxon>
        <taxon>Bacillati</taxon>
        <taxon>Actinomycetota</taxon>
        <taxon>Actinomycetes</taxon>
        <taxon>Pseudonocardiales</taxon>
        <taxon>Pseudonocardiaceae</taxon>
        <taxon>Halosaccharopolyspora</taxon>
    </lineage>
</organism>
<dbReference type="GO" id="GO:0006635">
    <property type="term" value="P:fatty acid beta-oxidation"/>
    <property type="evidence" value="ECO:0007669"/>
    <property type="project" value="TreeGrafter"/>
</dbReference>
<dbReference type="Gene3D" id="3.90.226.10">
    <property type="entry name" value="2-enoyl-CoA Hydratase, Chain A, domain 1"/>
    <property type="match status" value="1"/>
</dbReference>
<protein>
    <submittedName>
        <fullName evidence="3">Enoyl-CoA hydratase/carnithine racemase</fullName>
    </submittedName>
</protein>
<dbReference type="CDD" id="cd06558">
    <property type="entry name" value="crotonase-like"/>
    <property type="match status" value="1"/>
</dbReference>
<evidence type="ECO:0000256" key="2">
    <source>
        <dbReference type="RuleBase" id="RU003707"/>
    </source>
</evidence>
<evidence type="ECO:0000313" key="3">
    <source>
        <dbReference type="EMBL" id="MBA8826344.1"/>
    </source>
</evidence>
<dbReference type="PANTHER" id="PTHR11941:SF54">
    <property type="entry name" value="ENOYL-COA HYDRATASE, MITOCHONDRIAL"/>
    <property type="match status" value="1"/>
</dbReference>
<name>A0A839DXY0_9PSEU</name>
<evidence type="ECO:0000256" key="1">
    <source>
        <dbReference type="ARBA" id="ARBA00005254"/>
    </source>
</evidence>
<dbReference type="InterPro" id="IPR018376">
    <property type="entry name" value="Enoyl-CoA_hyd/isom_CS"/>
</dbReference>
<dbReference type="Pfam" id="PF00378">
    <property type="entry name" value="ECH_1"/>
    <property type="match status" value="1"/>
</dbReference>
<dbReference type="InterPro" id="IPR001753">
    <property type="entry name" value="Enoyl-CoA_hydra/iso"/>
</dbReference>
<comment type="similarity">
    <text evidence="1 2">Belongs to the enoyl-CoA hydratase/isomerase family.</text>
</comment>
<proteinExistence type="inferred from homology"/>
<dbReference type="InterPro" id="IPR029045">
    <property type="entry name" value="ClpP/crotonase-like_dom_sf"/>
</dbReference>
<dbReference type="Proteomes" id="UP000569329">
    <property type="component" value="Unassembled WGS sequence"/>
</dbReference>
<dbReference type="EMBL" id="JACGWZ010000005">
    <property type="protein sequence ID" value="MBA8826344.1"/>
    <property type="molecule type" value="Genomic_DNA"/>
</dbReference>
<dbReference type="RefSeq" id="WP_182545571.1">
    <property type="nucleotide sequence ID" value="NZ_JACGWZ010000005.1"/>
</dbReference>
<sequence>MTSELVSCTVDDGIAVVTLNDPPMNLTTRELTRQLHGVVSRLAADDEVRVVVVTGAGDTAFNAGSDIKEFPALIDAGDVVERKTAFENETFGLLAALDKPTIAALNGLAYGGGLELAVCCDVIVADAGVTVSLPEVKLGVIPSSGGPVRVARRIGPARTKGMMFFGDPVSVETASEWGLVNRVVARGEALSTAREMARRLTRLPATALGLCKQAVEYAADHDEQESIRALLALSERAFATEDAREGVRAFLAKDTPRFTHDRARSEE</sequence>
<dbReference type="SUPFAM" id="SSF52096">
    <property type="entry name" value="ClpP/crotonase"/>
    <property type="match status" value="1"/>
</dbReference>
<keyword evidence="4" id="KW-1185">Reference proteome</keyword>
<evidence type="ECO:0000313" key="4">
    <source>
        <dbReference type="Proteomes" id="UP000569329"/>
    </source>
</evidence>